<reference evidence="2" key="1">
    <citation type="journal article" date="2014" name="Int. J. Syst. Evol. Microbiol.">
        <title>Complete genome sequence of Corynebacterium casei LMG S-19264T (=DSM 44701T), isolated from a smear-ripened cheese.</title>
        <authorList>
            <consortium name="US DOE Joint Genome Institute (JGI-PGF)"/>
            <person name="Walter F."/>
            <person name="Albersmeier A."/>
            <person name="Kalinowski J."/>
            <person name="Ruckert C."/>
        </authorList>
    </citation>
    <scope>NUCLEOTIDE SEQUENCE</scope>
    <source>
        <strain evidence="2">JCM 19831</strain>
    </source>
</reference>
<keyword evidence="3" id="KW-1185">Reference proteome</keyword>
<proteinExistence type="predicted"/>
<evidence type="ECO:0000256" key="1">
    <source>
        <dbReference type="SAM" id="MobiDB-lite"/>
    </source>
</evidence>
<organism evidence="2 3">
    <name type="scientific">Dactylosporangium sucinum</name>
    <dbReference type="NCBI Taxonomy" id="1424081"/>
    <lineage>
        <taxon>Bacteria</taxon>
        <taxon>Bacillati</taxon>
        <taxon>Actinomycetota</taxon>
        <taxon>Actinomycetes</taxon>
        <taxon>Micromonosporales</taxon>
        <taxon>Micromonosporaceae</taxon>
        <taxon>Dactylosporangium</taxon>
    </lineage>
</organism>
<reference evidence="2" key="2">
    <citation type="submission" date="2020-09" db="EMBL/GenBank/DDBJ databases">
        <authorList>
            <person name="Sun Q."/>
            <person name="Ohkuma M."/>
        </authorList>
    </citation>
    <scope>NUCLEOTIDE SEQUENCE</scope>
    <source>
        <strain evidence="2">JCM 19831</strain>
    </source>
</reference>
<name>A0A917TP31_9ACTN</name>
<dbReference type="AlphaFoldDB" id="A0A917TP31"/>
<evidence type="ECO:0000313" key="3">
    <source>
        <dbReference type="Proteomes" id="UP000642070"/>
    </source>
</evidence>
<dbReference type="Proteomes" id="UP000642070">
    <property type="component" value="Unassembled WGS sequence"/>
</dbReference>
<feature type="region of interest" description="Disordered" evidence="1">
    <location>
        <begin position="27"/>
        <end position="57"/>
    </location>
</feature>
<feature type="compositionally biased region" description="Basic and acidic residues" evidence="1">
    <location>
        <begin position="27"/>
        <end position="37"/>
    </location>
</feature>
<sequence>MSDYDGGIDYGHYEAGEDHQAVDQLHQEHAAEADHQSDYNVYEQDTESAESTDFQQGRHVEFEDPSGARYEETEYTNYSHDEYDSNHVFAAEGSESSHTAEYDELDALKARFDSAFVEGTQYHGGDYEIAAK</sequence>
<comment type="caution">
    <text evidence="2">The sequence shown here is derived from an EMBL/GenBank/DDBJ whole genome shotgun (WGS) entry which is preliminary data.</text>
</comment>
<dbReference type="EMBL" id="BMPI01000015">
    <property type="protein sequence ID" value="GGM31240.1"/>
    <property type="molecule type" value="Genomic_DNA"/>
</dbReference>
<gene>
    <name evidence="2" type="ORF">GCM10007977_035600</name>
</gene>
<dbReference type="RefSeq" id="WP_190250960.1">
    <property type="nucleotide sequence ID" value="NZ_BMPI01000015.1"/>
</dbReference>
<accession>A0A917TP31</accession>
<evidence type="ECO:0000313" key="2">
    <source>
        <dbReference type="EMBL" id="GGM31240.1"/>
    </source>
</evidence>
<protein>
    <submittedName>
        <fullName evidence="2">Uncharacterized protein</fullName>
    </submittedName>
</protein>